<evidence type="ECO:0000256" key="1">
    <source>
        <dbReference type="ARBA" id="ARBA00013134"/>
    </source>
</evidence>
<dbReference type="GO" id="GO:0019243">
    <property type="term" value="P:methylglyoxal catabolic process to D-lactate via S-lactoyl-glutathione"/>
    <property type="evidence" value="ECO:0007669"/>
    <property type="project" value="TreeGrafter"/>
</dbReference>
<gene>
    <name evidence="7" type="ORF">MYCFIDRAFT_214765</name>
</gene>
<evidence type="ECO:0000256" key="3">
    <source>
        <dbReference type="ARBA" id="ARBA00023239"/>
    </source>
</evidence>
<evidence type="ECO:0000256" key="4">
    <source>
        <dbReference type="ARBA" id="ARBA00038493"/>
    </source>
</evidence>
<dbReference type="InterPro" id="IPR029062">
    <property type="entry name" value="Class_I_gatase-like"/>
</dbReference>
<dbReference type="InterPro" id="IPR002818">
    <property type="entry name" value="DJ-1/PfpI"/>
</dbReference>
<protein>
    <recommendedName>
        <fullName evidence="1">D-lactate dehydratase</fullName>
        <ecNumber evidence="1">4.2.1.130</ecNumber>
    </recommendedName>
</protein>
<keyword evidence="8" id="KW-1185">Reference proteome</keyword>
<reference evidence="7 8" key="1">
    <citation type="journal article" date="2012" name="PLoS Pathog.">
        <title>Diverse lifestyles and strategies of plant pathogenesis encoded in the genomes of eighteen Dothideomycetes fungi.</title>
        <authorList>
            <person name="Ohm R.A."/>
            <person name="Feau N."/>
            <person name="Henrissat B."/>
            <person name="Schoch C.L."/>
            <person name="Horwitz B.A."/>
            <person name="Barry K.W."/>
            <person name="Condon B.J."/>
            <person name="Copeland A.C."/>
            <person name="Dhillon B."/>
            <person name="Glaser F."/>
            <person name="Hesse C.N."/>
            <person name="Kosti I."/>
            <person name="LaButti K."/>
            <person name="Lindquist E.A."/>
            <person name="Lucas S."/>
            <person name="Salamov A.A."/>
            <person name="Bradshaw R.E."/>
            <person name="Ciuffetti L."/>
            <person name="Hamelin R.C."/>
            <person name="Kema G.H.J."/>
            <person name="Lawrence C."/>
            <person name="Scott J.A."/>
            <person name="Spatafora J.W."/>
            <person name="Turgeon B.G."/>
            <person name="de Wit P.J.G.M."/>
            <person name="Zhong S."/>
            <person name="Goodwin S.B."/>
            <person name="Grigoriev I.V."/>
        </authorList>
    </citation>
    <scope>NUCLEOTIDE SEQUENCE [LARGE SCALE GENOMIC DNA]</scope>
    <source>
        <strain evidence="7 8">CIRAD86</strain>
    </source>
</reference>
<feature type="domain" description="DJ-1/PfpI" evidence="6">
    <location>
        <begin position="109"/>
        <end position="182"/>
    </location>
</feature>
<evidence type="ECO:0000259" key="6">
    <source>
        <dbReference type="Pfam" id="PF01965"/>
    </source>
</evidence>
<organism evidence="7 8">
    <name type="scientific">Pseudocercospora fijiensis (strain CIRAD86)</name>
    <name type="common">Black leaf streak disease fungus</name>
    <name type="synonym">Mycosphaerella fijiensis</name>
    <dbReference type="NCBI Taxonomy" id="383855"/>
    <lineage>
        <taxon>Eukaryota</taxon>
        <taxon>Fungi</taxon>
        <taxon>Dikarya</taxon>
        <taxon>Ascomycota</taxon>
        <taxon>Pezizomycotina</taxon>
        <taxon>Dothideomycetes</taxon>
        <taxon>Dothideomycetidae</taxon>
        <taxon>Mycosphaerellales</taxon>
        <taxon>Mycosphaerellaceae</taxon>
        <taxon>Pseudocercospora</taxon>
    </lineage>
</organism>
<dbReference type="Gene3D" id="3.40.50.880">
    <property type="match status" value="1"/>
</dbReference>
<dbReference type="EC" id="4.2.1.130" evidence="1"/>
<dbReference type="SUPFAM" id="SSF52317">
    <property type="entry name" value="Class I glutamine amidotransferase-like"/>
    <property type="match status" value="1"/>
</dbReference>
<evidence type="ECO:0000313" key="7">
    <source>
        <dbReference type="EMBL" id="EME84510.1"/>
    </source>
</evidence>
<dbReference type="PANTHER" id="PTHR48094:SF11">
    <property type="entry name" value="GLUTATHIONE-INDEPENDENT GLYOXALASE HSP31-RELATED"/>
    <property type="match status" value="1"/>
</dbReference>
<dbReference type="AlphaFoldDB" id="M2Z3W8"/>
<dbReference type="PANTHER" id="PTHR48094">
    <property type="entry name" value="PROTEIN/NUCLEIC ACID DEGLYCASE DJ-1-RELATED"/>
    <property type="match status" value="1"/>
</dbReference>
<dbReference type="Pfam" id="PF01965">
    <property type="entry name" value="DJ-1_PfpI"/>
    <property type="match status" value="1"/>
</dbReference>
<dbReference type="InterPro" id="IPR050325">
    <property type="entry name" value="Prot/Nucl_acid_deglycase"/>
</dbReference>
<dbReference type="OrthoDB" id="543156at2759"/>
<comment type="catalytic activity">
    <reaction evidence="5">
        <text>methylglyoxal + H2O = (R)-lactate + H(+)</text>
        <dbReference type="Rhea" id="RHEA:27754"/>
        <dbReference type="ChEBI" id="CHEBI:15377"/>
        <dbReference type="ChEBI" id="CHEBI:15378"/>
        <dbReference type="ChEBI" id="CHEBI:16004"/>
        <dbReference type="ChEBI" id="CHEBI:17158"/>
        <dbReference type="EC" id="4.2.1.130"/>
    </reaction>
</comment>
<evidence type="ECO:0000313" key="8">
    <source>
        <dbReference type="Proteomes" id="UP000016932"/>
    </source>
</evidence>
<dbReference type="eggNOG" id="ENOG502RZ3Y">
    <property type="taxonomic scope" value="Eukaryota"/>
</dbReference>
<dbReference type="CDD" id="cd03141">
    <property type="entry name" value="GATase1_Hsp31_like"/>
    <property type="match status" value="1"/>
</dbReference>
<accession>M2Z3W8</accession>
<comment type="similarity">
    <text evidence="4">Belongs to the peptidase C56 family. HSP31-like subfamily.</text>
</comment>
<name>M2Z3W8_PSEFD</name>
<evidence type="ECO:0000256" key="2">
    <source>
        <dbReference type="ARBA" id="ARBA00023016"/>
    </source>
</evidence>
<keyword evidence="2" id="KW-0346">Stress response</keyword>
<dbReference type="GO" id="GO:0005737">
    <property type="term" value="C:cytoplasm"/>
    <property type="evidence" value="ECO:0007669"/>
    <property type="project" value="TreeGrafter"/>
</dbReference>
<dbReference type="VEuPathDB" id="FungiDB:MYCFIDRAFT_214765"/>
<sequence length="256" mass="28500">MAAVIDKIKDKVSRHEDRGRPRVLFILSSHDKMGHLDKPTGWYLPEFAHPYYKIEPWADIVVASPKGGAAPLDPASVEMFKEDAEAMKFLKEKESLWKNTEKLSKYIGEADEFDGIFYVGGHGPMFDLATDPESHTLIKEFYEKNKVVSAVCHGPAALANAKLTDGSYLVAGHEVTGFTNTEEDQVQLSSAMPFMLETQLIANGGKFVKAEPWQPKVAISGKANNLITGQNPAIEVQQESTDLEFAGHMPEWQFRF</sequence>
<dbReference type="STRING" id="383855.M2Z3W8"/>
<dbReference type="GO" id="GO:0019172">
    <property type="term" value="F:glyoxalase III activity"/>
    <property type="evidence" value="ECO:0007669"/>
    <property type="project" value="UniProtKB-EC"/>
</dbReference>
<dbReference type="KEGG" id="pfj:MYCFIDRAFT_214765"/>
<evidence type="ECO:0000256" key="5">
    <source>
        <dbReference type="ARBA" id="ARBA00048082"/>
    </source>
</evidence>
<dbReference type="Proteomes" id="UP000016932">
    <property type="component" value="Unassembled WGS sequence"/>
</dbReference>
<dbReference type="HOGENOM" id="CLU_070319_2_0_1"/>
<dbReference type="RefSeq" id="XP_007925134.1">
    <property type="nucleotide sequence ID" value="XM_007926943.1"/>
</dbReference>
<dbReference type="EMBL" id="KB446557">
    <property type="protein sequence ID" value="EME84510.1"/>
    <property type="molecule type" value="Genomic_DNA"/>
</dbReference>
<proteinExistence type="inferred from homology"/>
<dbReference type="GeneID" id="19338091"/>
<keyword evidence="3" id="KW-0456">Lyase</keyword>